<feature type="non-terminal residue" evidence="2">
    <location>
        <position position="127"/>
    </location>
</feature>
<name>A0ABN9XXJ3_9DINO</name>
<organism evidence="2 3">
    <name type="scientific">Prorocentrum cordatum</name>
    <dbReference type="NCBI Taxonomy" id="2364126"/>
    <lineage>
        <taxon>Eukaryota</taxon>
        <taxon>Sar</taxon>
        <taxon>Alveolata</taxon>
        <taxon>Dinophyceae</taxon>
        <taxon>Prorocentrales</taxon>
        <taxon>Prorocentraceae</taxon>
        <taxon>Prorocentrum</taxon>
    </lineage>
</organism>
<protein>
    <submittedName>
        <fullName evidence="2">Uncharacterized protein</fullName>
    </submittedName>
</protein>
<evidence type="ECO:0000256" key="1">
    <source>
        <dbReference type="SAM" id="MobiDB-lite"/>
    </source>
</evidence>
<comment type="caution">
    <text evidence="2">The sequence shown here is derived from an EMBL/GenBank/DDBJ whole genome shotgun (WGS) entry which is preliminary data.</text>
</comment>
<proteinExistence type="predicted"/>
<feature type="region of interest" description="Disordered" evidence="1">
    <location>
        <begin position="88"/>
        <end position="110"/>
    </location>
</feature>
<dbReference type="EMBL" id="CAUYUJ010021481">
    <property type="protein sequence ID" value="CAK0904866.1"/>
    <property type="molecule type" value="Genomic_DNA"/>
</dbReference>
<keyword evidence="3" id="KW-1185">Reference proteome</keyword>
<dbReference type="Proteomes" id="UP001189429">
    <property type="component" value="Unassembled WGS sequence"/>
</dbReference>
<sequence>MIKQASWSQSSASEGPHGDIGEYAIYTKKAMTQLQITACHMEASRAVADIKVEEFTAMQEKLDMHLVIVEQGRTSTTDERMAKCEMTRSFVGDGDSSQNNAGQRERKWTKDPSKCIDYDKLDMDNLE</sequence>
<gene>
    <name evidence="2" type="ORF">PCOR1329_LOCUS80776</name>
</gene>
<evidence type="ECO:0000313" key="2">
    <source>
        <dbReference type="EMBL" id="CAK0904866.1"/>
    </source>
</evidence>
<accession>A0ABN9XXJ3</accession>
<evidence type="ECO:0000313" key="3">
    <source>
        <dbReference type="Proteomes" id="UP001189429"/>
    </source>
</evidence>
<reference evidence="2" key="1">
    <citation type="submission" date="2023-10" db="EMBL/GenBank/DDBJ databases">
        <authorList>
            <person name="Chen Y."/>
            <person name="Shah S."/>
            <person name="Dougan E. K."/>
            <person name="Thang M."/>
            <person name="Chan C."/>
        </authorList>
    </citation>
    <scope>NUCLEOTIDE SEQUENCE [LARGE SCALE GENOMIC DNA]</scope>
</reference>